<accession>A0AAE0ELR4</accession>
<gene>
    <name evidence="1" type="ORF">CYMTET_56517</name>
</gene>
<proteinExistence type="predicted"/>
<keyword evidence="2" id="KW-1185">Reference proteome</keyword>
<comment type="caution">
    <text evidence="1">The sequence shown here is derived from an EMBL/GenBank/DDBJ whole genome shotgun (WGS) entry which is preliminary data.</text>
</comment>
<evidence type="ECO:0000313" key="1">
    <source>
        <dbReference type="EMBL" id="KAK3233168.1"/>
    </source>
</evidence>
<reference evidence="1 2" key="1">
    <citation type="journal article" date="2015" name="Genome Biol. Evol.">
        <title>Comparative Genomics of a Bacterivorous Green Alga Reveals Evolutionary Causalities and Consequences of Phago-Mixotrophic Mode of Nutrition.</title>
        <authorList>
            <person name="Burns J.A."/>
            <person name="Paasch A."/>
            <person name="Narechania A."/>
            <person name="Kim E."/>
        </authorList>
    </citation>
    <scope>NUCLEOTIDE SEQUENCE [LARGE SCALE GENOMIC DNA]</scope>
    <source>
        <strain evidence="1 2">PLY_AMNH</strain>
    </source>
</reference>
<dbReference type="Proteomes" id="UP001190700">
    <property type="component" value="Unassembled WGS sequence"/>
</dbReference>
<name>A0AAE0ELR4_9CHLO</name>
<dbReference type="AlphaFoldDB" id="A0AAE0ELR4"/>
<dbReference type="EMBL" id="LGRX02035787">
    <property type="protein sequence ID" value="KAK3233168.1"/>
    <property type="molecule type" value="Genomic_DNA"/>
</dbReference>
<sequence length="213" mass="23801">MESRWLDAGQVADMQKRSGQTVFLVRYRSPPSGVLFLLGECNPDRGKVLLTTMLSKKQMHRYAFSAQQGQMKKHLPLGGQSVGCGGGLLGTIRHHLEDVEDGDALAAGIHRHVAVGVQQSTCCKSDLKFTVIFKATESRRYRFAMDTFMSLPPCHAKACKTCEHPESKRFRKLGLPCLGNFQGTDIRHAKGVSKYQWLDGERHNKLKQMLGLE</sequence>
<evidence type="ECO:0000313" key="2">
    <source>
        <dbReference type="Proteomes" id="UP001190700"/>
    </source>
</evidence>
<organism evidence="1 2">
    <name type="scientific">Cymbomonas tetramitiformis</name>
    <dbReference type="NCBI Taxonomy" id="36881"/>
    <lineage>
        <taxon>Eukaryota</taxon>
        <taxon>Viridiplantae</taxon>
        <taxon>Chlorophyta</taxon>
        <taxon>Pyramimonadophyceae</taxon>
        <taxon>Pyramimonadales</taxon>
        <taxon>Pyramimonadaceae</taxon>
        <taxon>Cymbomonas</taxon>
    </lineage>
</organism>
<protein>
    <submittedName>
        <fullName evidence="1">Uncharacterized protein</fullName>
    </submittedName>
</protein>